<feature type="binding site" evidence="4">
    <location>
        <position position="621"/>
    </location>
    <ligand>
        <name>AMP</name>
        <dbReference type="ChEBI" id="CHEBI:456215"/>
    </ligand>
</feature>
<evidence type="ECO:0000313" key="9">
    <source>
        <dbReference type="EMBL" id="GBG23917.1"/>
    </source>
</evidence>
<comment type="cofactor">
    <cofactor evidence="6">
        <name>a divalent metal cation</name>
        <dbReference type="ChEBI" id="CHEBI:60240"/>
    </cofactor>
    <text evidence="6">Binds 2 divalent metal cations per subunit. Site 1 may preferentially bind zinc ions, while site 2 has a preference for magnesium and/or manganese ions.</text>
</comment>
<feature type="active site" description="Proton donor" evidence="3">
    <location>
        <position position="580"/>
    </location>
</feature>
<dbReference type="GO" id="GO:0004114">
    <property type="term" value="F:3',5'-cyclic-nucleotide phosphodiesterase activity"/>
    <property type="evidence" value="ECO:0007669"/>
    <property type="project" value="InterPro"/>
</dbReference>
<evidence type="ECO:0000256" key="1">
    <source>
        <dbReference type="ARBA" id="ARBA00022723"/>
    </source>
</evidence>
<evidence type="ECO:0000256" key="6">
    <source>
        <dbReference type="RuleBase" id="RU363067"/>
    </source>
</evidence>
<dbReference type="Proteomes" id="UP000241890">
    <property type="component" value="Unassembled WGS sequence"/>
</dbReference>
<dbReference type="Pfam" id="PF00233">
    <property type="entry name" value="PDEase_I"/>
    <property type="match status" value="1"/>
</dbReference>
<gene>
    <name evidence="9" type="ORF">FCC1311_001362</name>
</gene>
<feature type="binding site" evidence="4">
    <location>
        <position position="738"/>
    </location>
    <ligand>
        <name>AMP</name>
        <dbReference type="ChEBI" id="CHEBI:456215"/>
    </ligand>
</feature>
<dbReference type="InterPro" id="IPR023174">
    <property type="entry name" value="PDEase_CS"/>
</dbReference>
<protein>
    <recommendedName>
        <fullName evidence="6">Phosphodiesterase</fullName>
        <ecNumber evidence="6">3.1.4.-</ecNumber>
    </recommendedName>
</protein>
<feature type="region of interest" description="Disordered" evidence="7">
    <location>
        <begin position="860"/>
        <end position="898"/>
    </location>
</feature>
<sequence>MIAEGLGPGKAHALGNGSKMSMLTARSEPTKRKPKSPRHGAGNILHAAKSANPLGQGGTSTMPSAGLPTSLQQALYNSKLVHESVRLLDAALAKNKDSQTITISRREALVCHRALSVLLDPKVDDVKQRVDSLADDVKQYLLHEFADDAPTVSRMESARSLRSVGSGRFSLVSAQSTPIERSKSPLGRSSVDNITRKSSFPATPLRTQLVDGFQQQVDALHVERTRAFSSNDMDFVSSGIASKVYISDEEENLSDEDEMQEEQDQDDFDDAWASSSLRQDANDANTRNCLLQAAARELDGHVDRLVDEEECGTGEDDGDESNHPDDGETKININHSNGEINGNMGANEGKSFTGKNESAAAGAGDAEKQGSPDRRNGIEGNKHETLAESVKVLHLQSPEKLPPPTGSSEVVESPSPAVRILHHRSGSLAPMQYFDLDKTIHVATAAAANASAIFGPSETNPETPPSKASRKSKTPSTSRMLPSSSSSGKNTSATRPGMESPTHVEDSEVSQLEGMLHKIDQWDEFNIFVVSQLAPCGPLVAVGFAIFERHGFFQNLHIPEREALRYLSLLQSRYLPNPYHNAIHGADVAQTLNHFFVSCGLSKYASNEIRFASVFAALGHDVAHPGVTNSYLVQTWHPLAIRYNDRSPLEMMHASVMFELLQAPGANLLRAFPQENLVLLRKIIVSMVLATENAEHDACISRLTKVSQTLQSSHADQGMMVSDLEQIHILEASLHAADISASGKTWPTYQQWTERLCIEFRNQGDLEKERGLPVLPFMDRSIKLPLARFQSGFIEAIVLPLYEALNQVPDICLDHAVSNIKANLCRWGHYTGGTSDQTATNTQERGVARAARTFLLQRSRSHGYSSGSSMRAAAKASGSDDDNNNEDENHHRQDGDADARLSAAVERRRPMLRGLSMGSIASGLSAFESGPAESVEIGCAGDSAMLASSGIPRYFHRFMEIDRHPHEVDCEAAFPLENSQSSQEPHAAPSTPDAA</sequence>
<feature type="compositionally biased region" description="Acidic residues" evidence="7">
    <location>
        <begin position="310"/>
        <end position="319"/>
    </location>
</feature>
<feature type="compositionally biased region" description="Polar residues" evidence="7">
    <location>
        <begin position="331"/>
        <end position="340"/>
    </location>
</feature>
<feature type="region of interest" description="Disordered" evidence="7">
    <location>
        <begin position="973"/>
        <end position="995"/>
    </location>
</feature>
<evidence type="ECO:0000256" key="3">
    <source>
        <dbReference type="PIRSR" id="PIRSR623088-1"/>
    </source>
</evidence>
<feature type="binding site" evidence="5">
    <location>
        <position position="621"/>
    </location>
    <ligand>
        <name>Zn(2+)</name>
        <dbReference type="ChEBI" id="CHEBI:29105"/>
        <label>2</label>
    </ligand>
</feature>
<feature type="binding site" evidence="4">
    <location>
        <begin position="580"/>
        <end position="584"/>
    </location>
    <ligand>
        <name>AMP</name>
        <dbReference type="ChEBI" id="CHEBI:456215"/>
    </ligand>
</feature>
<dbReference type="PROSITE" id="PS51845">
    <property type="entry name" value="PDEASE_I_2"/>
    <property type="match status" value="1"/>
</dbReference>
<dbReference type="EC" id="3.1.4.-" evidence="6"/>
<feature type="binding site" evidence="5">
    <location>
        <position position="584"/>
    </location>
    <ligand>
        <name>Zn(2+)</name>
        <dbReference type="ChEBI" id="CHEBI:29105"/>
        <label>1</label>
    </ligand>
</feature>
<feature type="compositionally biased region" description="Basic and acidic residues" evidence="7">
    <location>
        <begin position="365"/>
        <end position="379"/>
    </location>
</feature>
<organism evidence="9 10">
    <name type="scientific">Hondaea fermentalgiana</name>
    <dbReference type="NCBI Taxonomy" id="2315210"/>
    <lineage>
        <taxon>Eukaryota</taxon>
        <taxon>Sar</taxon>
        <taxon>Stramenopiles</taxon>
        <taxon>Bigyra</taxon>
        <taxon>Labyrinthulomycetes</taxon>
        <taxon>Thraustochytrida</taxon>
        <taxon>Thraustochytriidae</taxon>
        <taxon>Hondaea</taxon>
    </lineage>
</organism>
<keyword evidence="2 6" id="KW-0378">Hydrolase</keyword>
<feature type="compositionally biased region" description="Basic and acidic residues" evidence="7">
    <location>
        <begin position="320"/>
        <end position="329"/>
    </location>
</feature>
<evidence type="ECO:0000259" key="8">
    <source>
        <dbReference type="PROSITE" id="PS51845"/>
    </source>
</evidence>
<name>A0A2R5FYT8_9STRA</name>
<comment type="caution">
    <text evidence="9">The sequence shown here is derived from an EMBL/GenBank/DDBJ whole genome shotgun (WGS) entry which is preliminary data.</text>
</comment>
<dbReference type="OrthoDB" id="432756at2759"/>
<evidence type="ECO:0000313" key="10">
    <source>
        <dbReference type="Proteomes" id="UP000241890"/>
    </source>
</evidence>
<dbReference type="Gene3D" id="1.10.1300.10">
    <property type="entry name" value="3'5'-cyclic nucleotide phosphodiesterase, catalytic domain"/>
    <property type="match status" value="1"/>
</dbReference>
<dbReference type="GO" id="GO:0046872">
    <property type="term" value="F:metal ion binding"/>
    <property type="evidence" value="ECO:0007669"/>
    <property type="project" value="UniProtKB-KW"/>
</dbReference>
<dbReference type="SMART" id="SM00471">
    <property type="entry name" value="HDc"/>
    <property type="match status" value="1"/>
</dbReference>
<dbReference type="GO" id="GO:0007165">
    <property type="term" value="P:signal transduction"/>
    <property type="evidence" value="ECO:0007669"/>
    <property type="project" value="InterPro"/>
</dbReference>
<evidence type="ECO:0000256" key="4">
    <source>
        <dbReference type="PIRSR" id="PIRSR623088-2"/>
    </source>
</evidence>
<keyword evidence="1 5" id="KW-0479">Metal-binding</keyword>
<feature type="region of interest" description="Disordered" evidence="7">
    <location>
        <begin position="310"/>
        <end position="379"/>
    </location>
</feature>
<dbReference type="AlphaFoldDB" id="A0A2R5FYT8"/>
<dbReference type="InParanoid" id="A0A2R5FYT8"/>
<evidence type="ECO:0000256" key="2">
    <source>
        <dbReference type="ARBA" id="ARBA00022801"/>
    </source>
</evidence>
<feature type="binding site" evidence="5">
    <location>
        <position position="621"/>
    </location>
    <ligand>
        <name>Zn(2+)</name>
        <dbReference type="ChEBI" id="CHEBI:29105"/>
        <label>1</label>
    </ligand>
</feature>
<evidence type="ECO:0000256" key="7">
    <source>
        <dbReference type="SAM" id="MobiDB-lite"/>
    </source>
</evidence>
<accession>A0A2R5FYT8</accession>
<dbReference type="SUPFAM" id="SSF109604">
    <property type="entry name" value="HD-domain/PDEase-like"/>
    <property type="match status" value="1"/>
</dbReference>
<feature type="binding site" evidence="5">
    <location>
        <position position="738"/>
    </location>
    <ligand>
        <name>Zn(2+)</name>
        <dbReference type="ChEBI" id="CHEBI:29105"/>
        <label>1</label>
    </ligand>
</feature>
<dbReference type="PROSITE" id="PS00126">
    <property type="entry name" value="PDEASE_I_1"/>
    <property type="match status" value="1"/>
</dbReference>
<keyword evidence="10" id="KW-1185">Reference proteome</keyword>
<feature type="binding site" evidence="5">
    <location>
        <position position="620"/>
    </location>
    <ligand>
        <name>Zn(2+)</name>
        <dbReference type="ChEBI" id="CHEBI:29105"/>
        <label>1</label>
    </ligand>
</feature>
<dbReference type="PANTHER" id="PTHR11347">
    <property type="entry name" value="CYCLIC NUCLEOTIDE PHOSPHODIESTERASE"/>
    <property type="match status" value="1"/>
</dbReference>
<reference evidence="9 10" key="1">
    <citation type="submission" date="2017-12" db="EMBL/GenBank/DDBJ databases">
        <title>Sequencing, de novo assembly and annotation of complete genome of a new Thraustochytrid species, strain FCC1311.</title>
        <authorList>
            <person name="Sedici K."/>
            <person name="Godart F."/>
            <person name="Aiese Cigliano R."/>
            <person name="Sanseverino W."/>
            <person name="Barakat M."/>
            <person name="Ortet P."/>
            <person name="Marechal E."/>
            <person name="Cagnac O."/>
            <person name="Amato A."/>
        </authorList>
    </citation>
    <scope>NUCLEOTIDE SEQUENCE [LARGE SCALE GENOMIC DNA]</scope>
</reference>
<dbReference type="InterPro" id="IPR036971">
    <property type="entry name" value="PDEase_catalytic_dom_sf"/>
</dbReference>
<dbReference type="PRINTS" id="PR00387">
    <property type="entry name" value="PDIESTERASE1"/>
</dbReference>
<dbReference type="InterPro" id="IPR003607">
    <property type="entry name" value="HD/PDEase_dom"/>
</dbReference>
<feature type="compositionally biased region" description="Basic and acidic residues" evidence="7">
    <location>
        <begin position="887"/>
        <end position="898"/>
    </location>
</feature>
<dbReference type="EMBL" id="BEYU01000001">
    <property type="protein sequence ID" value="GBG23917.1"/>
    <property type="molecule type" value="Genomic_DNA"/>
</dbReference>
<feature type="compositionally biased region" description="Low complexity" evidence="7">
    <location>
        <begin position="476"/>
        <end position="487"/>
    </location>
</feature>
<evidence type="ECO:0000256" key="5">
    <source>
        <dbReference type="PIRSR" id="PIRSR623088-3"/>
    </source>
</evidence>
<feature type="domain" description="PDEase" evidence="8">
    <location>
        <begin position="504"/>
        <end position="834"/>
    </location>
</feature>
<feature type="region of interest" description="Disordered" evidence="7">
    <location>
        <begin position="453"/>
        <end position="509"/>
    </location>
</feature>
<dbReference type="InterPro" id="IPR023088">
    <property type="entry name" value="PDEase"/>
</dbReference>
<comment type="similarity">
    <text evidence="6">Belongs to the cyclic nucleotide phosphodiesterase family.</text>
</comment>
<feature type="region of interest" description="Disordered" evidence="7">
    <location>
        <begin position="1"/>
        <end position="66"/>
    </location>
</feature>
<dbReference type="CDD" id="cd00077">
    <property type="entry name" value="HDc"/>
    <property type="match status" value="1"/>
</dbReference>
<dbReference type="InterPro" id="IPR002073">
    <property type="entry name" value="PDEase_catalytic_dom"/>
</dbReference>
<proteinExistence type="inferred from homology"/>
<feature type="binding site" evidence="4">
    <location>
        <position position="790"/>
    </location>
    <ligand>
        <name>AMP</name>
        <dbReference type="ChEBI" id="CHEBI:456215"/>
    </ligand>
</feature>